<dbReference type="PROSITE" id="PS51724">
    <property type="entry name" value="SPOR"/>
    <property type="match status" value="1"/>
</dbReference>
<feature type="compositionally biased region" description="Polar residues" evidence="2">
    <location>
        <begin position="226"/>
        <end position="236"/>
    </location>
</feature>
<keyword evidence="1" id="KW-0132">Cell division</keyword>
<keyword evidence="1" id="KW-0131">Cell cycle</keyword>
<comment type="domain">
    <text evidence="1">The SPOR domain binds septal peptidoglycans and is required to target DamX to the septal ring.</text>
</comment>
<comment type="similarity">
    <text evidence="1">Belongs to the DamX family.</text>
</comment>
<dbReference type="HAMAP" id="MF_02021">
    <property type="entry name" value="DamX"/>
    <property type="match status" value="1"/>
</dbReference>
<dbReference type="EMBL" id="CP025085">
    <property type="protein sequence ID" value="AUG98446.1"/>
    <property type="molecule type" value="Genomic_DNA"/>
</dbReference>
<feature type="region of interest" description="Disordered" evidence="2">
    <location>
        <begin position="161"/>
        <end position="236"/>
    </location>
</feature>
<dbReference type="InterPro" id="IPR036680">
    <property type="entry name" value="SPOR-like_sf"/>
</dbReference>
<gene>
    <name evidence="1" type="primary">damX</name>
    <name evidence="4" type="ORF">CWC46_00565</name>
    <name evidence="5" type="ORF">Ser39006_000565</name>
</gene>
<keyword evidence="6" id="KW-1185">Reference proteome</keyword>
<keyword evidence="1" id="KW-0997">Cell inner membrane</keyword>
<feature type="compositionally biased region" description="Low complexity" evidence="2">
    <location>
        <begin position="183"/>
        <end position="196"/>
    </location>
</feature>
<accession>A0A2I5T1K0</accession>
<keyword evidence="1" id="KW-1003">Cell membrane</keyword>
<dbReference type="GO" id="GO:0042834">
    <property type="term" value="F:peptidoglycan binding"/>
    <property type="evidence" value="ECO:0007669"/>
    <property type="project" value="InterPro"/>
</dbReference>
<evidence type="ECO:0000256" key="1">
    <source>
        <dbReference type="HAMAP-Rule" id="MF_02021"/>
    </source>
</evidence>
<name>A0A2I5T1K0_SERS3</name>
<comment type="subcellular location">
    <subcellularLocation>
        <location evidence="1">Cell inner membrane</location>
        <topology evidence="1">Single-pass membrane protein</topology>
    </subcellularLocation>
    <text evidence="1">Localizes at the septal ring.</text>
</comment>
<evidence type="ECO:0000313" key="4">
    <source>
        <dbReference type="EMBL" id="AUG98446.1"/>
    </source>
</evidence>
<proteinExistence type="inferred from homology"/>
<reference evidence="5 6" key="1">
    <citation type="journal article" date="2013" name="Genome Announc.">
        <title>Draft genome sequence of Serratia sp. strain ATCC 39006, a model bacterium for analysis of the biosynthesis and regulation of prodigiosin, a carbapenem, and gas vesicles.</title>
        <authorList>
            <person name="Fineran P.C."/>
            <person name="Iglesias Cans M.C."/>
            <person name="Ramsay J.P."/>
            <person name="Wilf N.M."/>
            <person name="Cossyleon D."/>
            <person name="McNeil M.B."/>
            <person name="Williamson N.R."/>
            <person name="Monson R.E."/>
            <person name="Becher S.A."/>
            <person name="Stanton J.A."/>
            <person name="Brugger K."/>
            <person name="Brown S.D."/>
            <person name="Salmond G.P."/>
        </authorList>
    </citation>
    <scope>NUCLEOTIDE SEQUENCE [LARGE SCALE GENOMIC DNA]</scope>
    <source>
        <strain evidence="5">ATCC 39006</strain>
        <strain evidence="6">ATCC 39006 / SC 11482</strain>
    </source>
</reference>
<dbReference type="InterPro" id="IPR032899">
    <property type="entry name" value="DamX"/>
</dbReference>
<dbReference type="GO" id="GO:0032506">
    <property type="term" value="P:cytokinetic process"/>
    <property type="evidence" value="ECO:0007669"/>
    <property type="project" value="InterPro"/>
</dbReference>
<feature type="domain" description="SPOR" evidence="3">
    <location>
        <begin position="247"/>
        <end position="324"/>
    </location>
</feature>
<reference evidence="5" key="4">
    <citation type="submission" date="2017-11" db="EMBL/GenBank/DDBJ databases">
        <title>Complete genome sequence of Serratia sp. ATCC 39006.</title>
        <authorList>
            <person name="Hampton H.G."/>
            <person name="Jackson S.A."/>
            <person name="Jauregui R."/>
            <person name="Poulter G.T.M."/>
            <person name="Salmond G.P.C."/>
            <person name="Fineran P.C."/>
        </authorList>
    </citation>
    <scope>NUCLEOTIDE SEQUENCE</scope>
    <source>
        <strain evidence="5">ATCC 39006</strain>
    </source>
</reference>
<dbReference type="GO" id="GO:0005886">
    <property type="term" value="C:plasma membrane"/>
    <property type="evidence" value="ECO:0007669"/>
    <property type="project" value="UniProtKB-SubCell"/>
</dbReference>
<dbReference type="Gene3D" id="3.30.70.1070">
    <property type="entry name" value="Sporulation related repeat"/>
    <property type="match status" value="1"/>
</dbReference>
<protein>
    <recommendedName>
        <fullName evidence="1">Cell division protein DamX</fullName>
    </recommendedName>
</protein>
<keyword evidence="1" id="KW-0472">Membrane</keyword>
<dbReference type="EMBL" id="CP025084">
    <property type="protein sequence ID" value="AUH02761.1"/>
    <property type="molecule type" value="Genomic_DNA"/>
</dbReference>
<organism evidence="5 6">
    <name type="scientific">Serratia sp. (strain ATCC 39006)</name>
    <name type="common">Prodigiosinella confusarubida</name>
    <dbReference type="NCBI Taxonomy" id="104623"/>
    <lineage>
        <taxon>Bacteria</taxon>
        <taxon>Pseudomonadati</taxon>
        <taxon>Pseudomonadota</taxon>
        <taxon>Gammaproteobacteria</taxon>
        <taxon>Enterobacterales</taxon>
        <taxon>Pectobacteriaceae</taxon>
        <taxon>Prodigiosinella</taxon>
    </lineage>
</organism>
<dbReference type="KEGG" id="serq:CWC46_00565"/>
<feature type="compositionally biased region" description="Basic and acidic residues" evidence="2">
    <location>
        <begin position="8"/>
        <end position="19"/>
    </location>
</feature>
<dbReference type="AlphaFoldDB" id="A0A2I5T1K0"/>
<feature type="transmembrane region" description="Helical" evidence="1">
    <location>
        <begin position="40"/>
        <end position="61"/>
    </location>
</feature>
<dbReference type="STRING" id="104623.Ser39006_00868"/>
<dbReference type="GO" id="GO:0030428">
    <property type="term" value="C:cell septum"/>
    <property type="evidence" value="ECO:0007669"/>
    <property type="project" value="InterPro"/>
</dbReference>
<dbReference type="Proteomes" id="UP000233778">
    <property type="component" value="Chromosome"/>
</dbReference>
<dbReference type="KEGG" id="sera:Ser39006_000565"/>
<dbReference type="Proteomes" id="UP000017700">
    <property type="component" value="Chromosome"/>
</dbReference>
<dbReference type="RefSeq" id="WP_021014140.1">
    <property type="nucleotide sequence ID" value="NZ_CP025084.1"/>
</dbReference>
<dbReference type="OrthoDB" id="6189127at2"/>
<dbReference type="Pfam" id="PF05036">
    <property type="entry name" value="SPOR"/>
    <property type="match status" value="1"/>
</dbReference>
<feature type="region of interest" description="Disordered" evidence="2">
    <location>
        <begin position="1"/>
        <end position="26"/>
    </location>
</feature>
<evidence type="ECO:0000313" key="5">
    <source>
        <dbReference type="EMBL" id="AUH02761.1"/>
    </source>
</evidence>
<reference evidence="5" key="2">
    <citation type="submission" date="2013-09" db="EMBL/GenBank/DDBJ databases">
        <authorList>
            <person name="Wang G."/>
            <person name="Yang Y."/>
            <person name="Su Y."/>
        </authorList>
    </citation>
    <scope>NUCLEOTIDE SEQUENCE</scope>
    <source>
        <strain evidence="5">ATCC 39006</strain>
    </source>
</reference>
<sequence>MGEFNPEDDLKPDASDHRPPRQQKKRNGFAISSVALSRQYVMIGIGILVLLLLIIGIGSALQAPPPQQASQQPAAIEKNIDLSSSSSTAQGTPAPVVGNNVNAITPQTLSAPPISDTPTQAPLQPQNANQQRIELPGNIADTLSQPQQQDRINAFTQEDMGNHAGLSTLPTTPATVMPPPGTRSPSEKMSNSSSKRVSPEHQVPVKSTYSRPKTPTTAVAPAPSSKVATSSRGSASTVGNLGVAIKNAPASYFTLQLSGASHENSLKAYARAQKLTNYWVYKTKRDGQPWYVLVNGVYASSGDARRAVVSLPADVQAKKPWVKPIRQVKQDLSK</sequence>
<evidence type="ECO:0000313" key="6">
    <source>
        <dbReference type="Proteomes" id="UP000017700"/>
    </source>
</evidence>
<reference evidence="4 7" key="3">
    <citation type="submission" date="2017-11" db="EMBL/GenBank/DDBJ databases">
        <title>Complete genome sequence of Serratia sp. ATCC 39006 LacA.</title>
        <authorList>
            <person name="Hampton H.G."/>
            <person name="Jackson S.A."/>
            <person name="Jauregui R."/>
            <person name="Poulter G.T.M."/>
            <person name="Salmond G.P.C."/>
            <person name="Fineran P.C."/>
        </authorList>
    </citation>
    <scope>NUCLEOTIDE SEQUENCE [LARGE SCALE GENOMIC DNA]</scope>
    <source>
        <strain evidence="4 7">ATCC 39006</strain>
    </source>
</reference>
<keyword evidence="1" id="KW-0812">Transmembrane</keyword>
<evidence type="ECO:0000259" key="3">
    <source>
        <dbReference type="PROSITE" id="PS51724"/>
    </source>
</evidence>
<keyword evidence="1" id="KW-1133">Transmembrane helix</keyword>
<feature type="compositionally biased region" description="Low complexity" evidence="2">
    <location>
        <begin position="214"/>
        <end position="223"/>
    </location>
</feature>
<comment type="function">
    <text evidence="1">Non-essential cell division protein.</text>
</comment>
<evidence type="ECO:0000313" key="7">
    <source>
        <dbReference type="Proteomes" id="UP000233778"/>
    </source>
</evidence>
<evidence type="ECO:0000256" key="2">
    <source>
        <dbReference type="SAM" id="MobiDB-lite"/>
    </source>
</evidence>
<dbReference type="InterPro" id="IPR007730">
    <property type="entry name" value="SPOR-like_dom"/>
</dbReference>